<dbReference type="InterPro" id="IPR028992">
    <property type="entry name" value="Hedgehog/Intein_dom"/>
</dbReference>
<reference evidence="2 3" key="1">
    <citation type="submission" date="2017-05" db="EMBL/GenBank/DDBJ databases">
        <authorList>
            <person name="Varghese N."/>
            <person name="Submissions S."/>
        </authorList>
    </citation>
    <scope>NUCLEOTIDE SEQUENCE [LARGE SCALE GENOMIC DNA]</scope>
    <source>
        <strain evidence="2 3">DSM 29506</strain>
    </source>
</reference>
<dbReference type="AlphaFoldDB" id="A0A521FF20"/>
<dbReference type="EMBL" id="FXTO01000028">
    <property type="protein sequence ID" value="SMO94729.1"/>
    <property type="molecule type" value="Genomic_DNA"/>
</dbReference>
<protein>
    <submittedName>
        <fullName evidence="2">Hint domain-containing protein</fullName>
    </submittedName>
</protein>
<organism evidence="2 3">
    <name type="scientific">Thalassovita litoralis</name>
    <dbReference type="NCBI Taxonomy" id="1010611"/>
    <lineage>
        <taxon>Bacteria</taxon>
        <taxon>Pseudomonadati</taxon>
        <taxon>Pseudomonadota</taxon>
        <taxon>Alphaproteobacteria</taxon>
        <taxon>Rhodobacterales</taxon>
        <taxon>Roseobacteraceae</taxon>
        <taxon>Thalassovita</taxon>
    </lineage>
</organism>
<dbReference type="InterPro" id="IPR036844">
    <property type="entry name" value="Hint_dom_sf"/>
</dbReference>
<feature type="domain" description="Hedgehog/Intein (Hint)" evidence="1">
    <location>
        <begin position="130"/>
        <end position="274"/>
    </location>
</feature>
<dbReference type="Pfam" id="PF13403">
    <property type="entry name" value="Hint_2"/>
    <property type="match status" value="1"/>
</dbReference>
<dbReference type="Proteomes" id="UP000316030">
    <property type="component" value="Unassembled WGS sequence"/>
</dbReference>
<gene>
    <name evidence="2" type="ORF">SAMN06265173_12823</name>
</gene>
<sequence>MYSQDITVVPYNGSLLAANLLSSQQTLVLNGFGSEQTGTLQDNDGTLSDFDDGLSTFNGQPVNYIGSGTVTPGVDVLGLTVPLGASVPVVVFEVGGQIYFHYPEGEPNLLGAVALVVDIEPVGYEVFTPICFAAGTRILTDAGERPIEDIRAGDVVVDWFGQAHGVLWSGARKLRLPQNMDFDKWFPVRIRKNALKPGVPHRDTWLSQQHRLYLSGLEARLITGEEDCLASAKSLLNDATISLDRTVTEISYHHLLCARHVVLVANGMPAESLFLPQDDDVPENLDLKQEIVGLFPFLADGMELCTAEARGSEAAVIGSLLQRNCA</sequence>
<evidence type="ECO:0000313" key="2">
    <source>
        <dbReference type="EMBL" id="SMO94729.1"/>
    </source>
</evidence>
<name>A0A521FF20_9RHOB</name>
<dbReference type="Gene3D" id="2.170.16.10">
    <property type="entry name" value="Hedgehog/Intein (Hint) domain"/>
    <property type="match status" value="1"/>
</dbReference>
<dbReference type="OrthoDB" id="6305173at2"/>
<proteinExistence type="predicted"/>
<evidence type="ECO:0000259" key="1">
    <source>
        <dbReference type="Pfam" id="PF13403"/>
    </source>
</evidence>
<dbReference type="SUPFAM" id="SSF51294">
    <property type="entry name" value="Hedgehog/intein (Hint) domain"/>
    <property type="match status" value="1"/>
</dbReference>
<evidence type="ECO:0000313" key="3">
    <source>
        <dbReference type="Proteomes" id="UP000316030"/>
    </source>
</evidence>
<accession>A0A521FF20</accession>
<keyword evidence="3" id="KW-1185">Reference proteome</keyword>
<dbReference type="RefSeq" id="WP_142494413.1">
    <property type="nucleotide sequence ID" value="NZ_FXTO01000028.1"/>
</dbReference>